<dbReference type="InterPro" id="IPR000850">
    <property type="entry name" value="Adenylat/UMP-CMP_kin"/>
</dbReference>
<dbReference type="CDD" id="cd01428">
    <property type="entry name" value="ADK"/>
    <property type="match status" value="1"/>
</dbReference>
<comment type="similarity">
    <text evidence="1 7">Belongs to the adenylate kinase family.</text>
</comment>
<dbReference type="PRINTS" id="PR00094">
    <property type="entry name" value="ADENYLTKNASE"/>
</dbReference>
<keyword evidence="4" id="KW-0547">Nucleotide-binding</keyword>
<dbReference type="PANTHER" id="PTHR23359">
    <property type="entry name" value="NUCLEOTIDE KINASE"/>
    <property type="match status" value="1"/>
</dbReference>
<evidence type="ECO:0000256" key="4">
    <source>
        <dbReference type="ARBA" id="ARBA00022741"/>
    </source>
</evidence>
<accession>A0AAV6HZN9</accession>
<organism evidence="8 9">
    <name type="scientific">Rhododendron griersonianum</name>
    <dbReference type="NCBI Taxonomy" id="479676"/>
    <lineage>
        <taxon>Eukaryota</taxon>
        <taxon>Viridiplantae</taxon>
        <taxon>Streptophyta</taxon>
        <taxon>Embryophyta</taxon>
        <taxon>Tracheophyta</taxon>
        <taxon>Spermatophyta</taxon>
        <taxon>Magnoliopsida</taxon>
        <taxon>eudicotyledons</taxon>
        <taxon>Gunneridae</taxon>
        <taxon>Pentapetalae</taxon>
        <taxon>asterids</taxon>
        <taxon>Ericales</taxon>
        <taxon>Ericaceae</taxon>
        <taxon>Ericoideae</taxon>
        <taxon>Rhodoreae</taxon>
        <taxon>Rhododendron</taxon>
    </lineage>
</organism>
<evidence type="ECO:0000313" key="9">
    <source>
        <dbReference type="Proteomes" id="UP000823749"/>
    </source>
</evidence>
<dbReference type="InterPro" id="IPR027417">
    <property type="entry name" value="P-loop_NTPase"/>
</dbReference>
<dbReference type="Gene3D" id="3.40.50.300">
    <property type="entry name" value="P-loop containing nucleotide triphosphate hydrolases"/>
    <property type="match status" value="1"/>
</dbReference>
<dbReference type="EC" id="2.7.4.3" evidence="2"/>
<evidence type="ECO:0000313" key="8">
    <source>
        <dbReference type="EMBL" id="KAG5521891.1"/>
    </source>
</evidence>
<proteinExistence type="inferred from homology"/>
<evidence type="ECO:0000256" key="2">
    <source>
        <dbReference type="ARBA" id="ARBA00012955"/>
    </source>
</evidence>
<gene>
    <name evidence="8" type="ORF">RHGRI_034199</name>
</gene>
<keyword evidence="5 7" id="KW-0418">Kinase</keyword>
<dbReference type="GO" id="GO:0005524">
    <property type="term" value="F:ATP binding"/>
    <property type="evidence" value="ECO:0007669"/>
    <property type="project" value="InterPro"/>
</dbReference>
<evidence type="ECO:0000256" key="3">
    <source>
        <dbReference type="ARBA" id="ARBA00022679"/>
    </source>
</evidence>
<keyword evidence="3 7" id="KW-0808">Transferase</keyword>
<name>A0AAV6HZN9_9ERIC</name>
<protein>
    <recommendedName>
        <fullName evidence="2">adenylate kinase</fullName>
        <ecNumber evidence="2">2.7.4.3</ecNumber>
    </recommendedName>
    <alternativeName>
        <fullName evidence="6">ATP:AMP phosphotransferase</fullName>
    </alternativeName>
</protein>
<dbReference type="Pfam" id="PF00406">
    <property type="entry name" value="ADK"/>
    <property type="match status" value="1"/>
</dbReference>
<dbReference type="GO" id="GO:0004017">
    <property type="term" value="F:AMP kinase activity"/>
    <property type="evidence" value="ECO:0007669"/>
    <property type="project" value="UniProtKB-EC"/>
</dbReference>
<sequence length="90" mass="9571">MASSAVALEDVHSLDIMTELLRRMKCSSKPDKRLILVGPPGSGKGTQSPIIKDEYCLCHLATGDMLRAAVAAKTPLGIKAKEAMEKASAF</sequence>
<reference evidence="8" key="1">
    <citation type="submission" date="2020-08" db="EMBL/GenBank/DDBJ databases">
        <title>Plant Genome Project.</title>
        <authorList>
            <person name="Zhang R.-G."/>
        </authorList>
    </citation>
    <scope>NUCLEOTIDE SEQUENCE</scope>
    <source>
        <strain evidence="8">WSP0</strain>
        <tissue evidence="8">Leaf</tissue>
    </source>
</reference>
<keyword evidence="9" id="KW-1185">Reference proteome</keyword>
<dbReference type="Proteomes" id="UP000823749">
    <property type="component" value="Chromosome 12"/>
</dbReference>
<dbReference type="AlphaFoldDB" id="A0AAV6HZN9"/>
<evidence type="ECO:0000256" key="7">
    <source>
        <dbReference type="RuleBase" id="RU003330"/>
    </source>
</evidence>
<dbReference type="SUPFAM" id="SSF52540">
    <property type="entry name" value="P-loop containing nucleoside triphosphate hydrolases"/>
    <property type="match status" value="1"/>
</dbReference>
<evidence type="ECO:0000256" key="1">
    <source>
        <dbReference type="ARBA" id="ARBA00007220"/>
    </source>
</evidence>
<evidence type="ECO:0000256" key="6">
    <source>
        <dbReference type="ARBA" id="ARBA00031517"/>
    </source>
</evidence>
<dbReference type="EMBL" id="JACTNZ010000012">
    <property type="protein sequence ID" value="KAG5521891.1"/>
    <property type="molecule type" value="Genomic_DNA"/>
</dbReference>
<comment type="caution">
    <text evidence="8">The sequence shown here is derived from an EMBL/GenBank/DDBJ whole genome shotgun (WGS) entry which is preliminary data.</text>
</comment>
<evidence type="ECO:0000256" key="5">
    <source>
        <dbReference type="ARBA" id="ARBA00022777"/>
    </source>
</evidence>